<name>A0A0T6B0H8_9SCAR</name>
<gene>
    <name evidence="2" type="ORF">AMK59_6300</name>
</gene>
<feature type="compositionally biased region" description="Polar residues" evidence="1">
    <location>
        <begin position="205"/>
        <end position="219"/>
    </location>
</feature>
<feature type="compositionally biased region" description="Basic and acidic residues" evidence="1">
    <location>
        <begin position="16"/>
        <end position="44"/>
    </location>
</feature>
<proteinExistence type="predicted"/>
<dbReference type="AlphaFoldDB" id="A0A0T6B0H8"/>
<feature type="compositionally biased region" description="Basic and acidic residues" evidence="1">
    <location>
        <begin position="146"/>
        <end position="156"/>
    </location>
</feature>
<sequence length="695" mass="77590">PDVRLNPENATGNEQSDSRLQEKLCKKRDKDLTSKEDHIKDYVNKKQSPIRSVDDKKDIKQANLKESKLDSSSLESKLKNISPTNISKPEPSKNGPKTKSEVDVTQIKKESLNQLMDNKENQKNRDKSLTSPIKEENSSKLSVNQKKQDVDHKDDNNVVIQTVLKKKDFDIDEEKSNFLKSIELTARSALQTIQGLKSTEKPSVAINNPTTVPNFNPKSTQKRKNSSPIKNDKKKPKKTKNSPVKLLPKLPTTSGDRIVLLSEKQKNGSDLQSLFTSCKINIPSSLSITLKESSEDDRDRRNAASLKPVQNYIEILKLPDSIPDGVQSDIDSRFKSKSTPNLPCKVTLVTGKESAKQQLQTFQKMFEDSIKKTEIADSKASTTEDSSQHNSHKRNLMEIASQLHKKSKLEVEKPVQRTENLPKVPIPRLSSQKKAVSNGKGNQVKFQQTFANLHSASLGLNYTVSVAQNSNKSPGKIEAKVENSLKRSSKAEEVKNVIETKPEEAQNLIKKESPEIKTGSKIILQSTPLSLPSLQLPSLNKKNSPANSPRSNNNSRVGQQAIRQANLNLSPRPPNMSPNLSPRPNMSPIPNIPSPKPKMSPEKPQANSGTSQNLPVASPFSPNHILEKYNIQNLAQLTASLNFNSAVFGMNPTSQLAAFQQAMLLKKFELHNRQNWQLSSQYEKYLQNRLLSKEN</sequence>
<feature type="compositionally biased region" description="Polar residues" evidence="1">
    <location>
        <begin position="605"/>
        <end position="615"/>
    </location>
</feature>
<evidence type="ECO:0000313" key="2">
    <source>
        <dbReference type="EMBL" id="KRT80613.1"/>
    </source>
</evidence>
<dbReference type="OrthoDB" id="10264655at2759"/>
<feature type="compositionally biased region" description="Basic and acidic residues" evidence="1">
    <location>
        <begin position="98"/>
        <end position="138"/>
    </location>
</feature>
<feature type="compositionally biased region" description="Basic and acidic residues" evidence="1">
    <location>
        <begin position="52"/>
        <end position="69"/>
    </location>
</feature>
<evidence type="ECO:0000313" key="3">
    <source>
        <dbReference type="Proteomes" id="UP000051574"/>
    </source>
</evidence>
<evidence type="ECO:0000256" key="1">
    <source>
        <dbReference type="SAM" id="MobiDB-lite"/>
    </source>
</evidence>
<feature type="region of interest" description="Disordered" evidence="1">
    <location>
        <begin position="195"/>
        <end position="251"/>
    </location>
</feature>
<keyword evidence="3" id="KW-1185">Reference proteome</keyword>
<feature type="compositionally biased region" description="Polar residues" evidence="1">
    <location>
        <begin position="557"/>
        <end position="569"/>
    </location>
</feature>
<dbReference type="Proteomes" id="UP000051574">
    <property type="component" value="Unassembled WGS sequence"/>
</dbReference>
<dbReference type="EMBL" id="LJIG01016434">
    <property type="protein sequence ID" value="KRT80613.1"/>
    <property type="molecule type" value="Genomic_DNA"/>
</dbReference>
<feature type="compositionally biased region" description="Pro residues" evidence="1">
    <location>
        <begin position="585"/>
        <end position="598"/>
    </location>
</feature>
<feature type="compositionally biased region" description="Low complexity" evidence="1">
    <location>
        <begin position="532"/>
        <end position="556"/>
    </location>
</feature>
<accession>A0A0T6B0H8</accession>
<protein>
    <submittedName>
        <fullName evidence="2">Uncharacterized protein</fullName>
    </submittedName>
</protein>
<feature type="region of interest" description="Disordered" evidence="1">
    <location>
        <begin position="532"/>
        <end position="615"/>
    </location>
</feature>
<feature type="region of interest" description="Disordered" evidence="1">
    <location>
        <begin position="1"/>
        <end position="158"/>
    </location>
</feature>
<organism evidence="2 3">
    <name type="scientific">Oryctes borbonicus</name>
    <dbReference type="NCBI Taxonomy" id="1629725"/>
    <lineage>
        <taxon>Eukaryota</taxon>
        <taxon>Metazoa</taxon>
        <taxon>Ecdysozoa</taxon>
        <taxon>Arthropoda</taxon>
        <taxon>Hexapoda</taxon>
        <taxon>Insecta</taxon>
        <taxon>Pterygota</taxon>
        <taxon>Neoptera</taxon>
        <taxon>Endopterygota</taxon>
        <taxon>Coleoptera</taxon>
        <taxon>Polyphaga</taxon>
        <taxon>Scarabaeiformia</taxon>
        <taxon>Scarabaeidae</taxon>
        <taxon>Dynastinae</taxon>
        <taxon>Oryctes</taxon>
    </lineage>
</organism>
<reference evidence="2 3" key="1">
    <citation type="submission" date="2015-09" db="EMBL/GenBank/DDBJ databases">
        <title>Draft genome of the scarab beetle Oryctes borbonicus.</title>
        <authorList>
            <person name="Meyer J.M."/>
            <person name="Markov G.V."/>
            <person name="Baskaran P."/>
            <person name="Herrmann M."/>
            <person name="Sommer R.J."/>
            <person name="Roedelsperger C."/>
        </authorList>
    </citation>
    <scope>NUCLEOTIDE SEQUENCE [LARGE SCALE GENOMIC DNA]</scope>
    <source>
        <strain evidence="2">OB123</strain>
        <tissue evidence="2">Whole animal</tissue>
    </source>
</reference>
<feature type="non-terminal residue" evidence="2">
    <location>
        <position position="1"/>
    </location>
</feature>
<comment type="caution">
    <text evidence="2">The sequence shown here is derived from an EMBL/GenBank/DDBJ whole genome shotgun (WGS) entry which is preliminary data.</text>
</comment>